<keyword evidence="3" id="KW-0413">Isomerase</keyword>
<dbReference type="Gene3D" id="3.20.20.80">
    <property type="entry name" value="Glycosidases"/>
    <property type="match status" value="1"/>
</dbReference>
<evidence type="ECO:0000313" key="4">
    <source>
        <dbReference type="Proteomes" id="UP000029864"/>
    </source>
</evidence>
<dbReference type="Proteomes" id="UP000029864">
    <property type="component" value="Unassembled WGS sequence"/>
</dbReference>
<evidence type="ECO:0000313" key="3">
    <source>
        <dbReference type="EMBL" id="MBB5641457.1"/>
    </source>
</evidence>
<dbReference type="EMBL" id="JPXF01000040">
    <property type="protein sequence ID" value="KGJ74238.1"/>
    <property type="molecule type" value="Genomic_DNA"/>
</dbReference>
<evidence type="ECO:0000313" key="5">
    <source>
        <dbReference type="Proteomes" id="UP000561726"/>
    </source>
</evidence>
<dbReference type="GO" id="GO:0047470">
    <property type="term" value="F:(1,4)-alpha-D-glucan 1-alpha-D-glucosylmutase activity"/>
    <property type="evidence" value="ECO:0007669"/>
    <property type="project" value="UniProtKB-EC"/>
</dbReference>
<dbReference type="Gene3D" id="1.10.150.200">
    <property type="entry name" value="Maltooligosyl trehalose synthase, domain 3"/>
    <property type="match status" value="1"/>
</dbReference>
<dbReference type="InterPro" id="IPR017853">
    <property type="entry name" value="GH"/>
</dbReference>
<proteinExistence type="predicted"/>
<organism evidence="2 4">
    <name type="scientific">Cryobacterium roopkundense</name>
    <dbReference type="NCBI Taxonomy" id="1001240"/>
    <lineage>
        <taxon>Bacteria</taxon>
        <taxon>Bacillati</taxon>
        <taxon>Actinomycetota</taxon>
        <taxon>Actinomycetes</taxon>
        <taxon>Micrococcales</taxon>
        <taxon>Microbacteriaceae</taxon>
        <taxon>Cryobacterium</taxon>
    </lineage>
</organism>
<dbReference type="InterPro" id="IPR013797">
    <property type="entry name" value="Maltooligo_trehalose_synth_4"/>
</dbReference>
<dbReference type="Pfam" id="PF00128">
    <property type="entry name" value="Alpha-amylase"/>
    <property type="match status" value="1"/>
</dbReference>
<evidence type="ECO:0000313" key="2">
    <source>
        <dbReference type="EMBL" id="KGJ74238.1"/>
    </source>
</evidence>
<dbReference type="AlphaFoldDB" id="A0A099J9T6"/>
<dbReference type="OrthoDB" id="9761577at2"/>
<reference evidence="3 5" key="2">
    <citation type="submission" date="2020-08" db="EMBL/GenBank/DDBJ databases">
        <title>Sequencing the genomes of 1000 actinobacteria strains.</title>
        <authorList>
            <person name="Klenk H.-P."/>
        </authorList>
    </citation>
    <scope>NUCLEOTIDE SEQUENCE [LARGE SCALE GENOMIC DNA]</scope>
    <source>
        <strain evidence="3 5">DSM 21065</strain>
    </source>
</reference>
<sequence>MRVPVSTYRLQIRESFDLVAAAGVVEYATSLGADWIYLSPLLQAETGSDHGYDVVDHSRIDPLRGGTAGLARLARAAADAGRGVLVDIVPNHMGVATPAQNSWWWDLLRHGEGSRYAEAFDVDWSFGGGRLRIPVLGDAPDELDRLVLVGDELHYYDNRYPIAPGTAADGATAATIHARQHYELVNWRRADAELNYRRFFAVNSLAGLRAEIPWVFDESHAEIVRWVREGLVDGLRVDHPDGLADPSRYLDRLREATGGAYVLVEKILEGDEQLPTSWSVAGTTGYDALAEFDRVLVDPAGRETLDALEARLHGVPPVWADLVHDNKRVIADGILRSEVLRLARLVEEPSDDTADALAELLACFPVYRSYLPLGAHELHESARLAVSHRPELGREIGRLLPALLDPRHPIAVRFQQTSGMVMAKGVEDTAYYRFSRLTSLNEVGADPDEFAIDATEFHRRQQHRLAAFPASMTTLSTHDTKRGEDVRARLDVLAEIPAEWEQTLDVLRAAAPLDDPPFENLFWQAVVGAWPISPERLGAYAEKAAREAGTSTTWTAPNAAFETALRRLVTATHDDDDLRGLIAAFVGRVRQAGWSNSLAAKLLQLTAPGVPDVYQGSELWELSLVDPDNRRAVDFDVRRDFLARVDSGWLPPVDETGAAKLLVTTRALRLRRDRPGLFTRYAPVAAFGAAAHHVVAFDRGGAVTVATRLPVGLESAGGWRDTRIVLAERPYVNVLTGERFPGGVLPVSDLLGRYPVALLAHEGTRS</sequence>
<dbReference type="Gene3D" id="1.10.10.470">
    <property type="entry name" value="Maltooligosyl trehalose synthase, domain 4"/>
    <property type="match status" value="1"/>
</dbReference>
<dbReference type="GO" id="GO:0005992">
    <property type="term" value="P:trehalose biosynthetic process"/>
    <property type="evidence" value="ECO:0007669"/>
    <property type="project" value="TreeGrafter"/>
</dbReference>
<comment type="caution">
    <text evidence="2">The sequence shown here is derived from an EMBL/GenBank/DDBJ whole genome shotgun (WGS) entry which is preliminary data.</text>
</comment>
<accession>A0A099J9T6</accession>
<dbReference type="InterPro" id="IPR006047">
    <property type="entry name" value="GH13_cat_dom"/>
</dbReference>
<dbReference type="CDD" id="cd11336">
    <property type="entry name" value="AmyAc_MTSase"/>
    <property type="match status" value="1"/>
</dbReference>
<name>A0A099J9T6_9MICO</name>
<dbReference type="GO" id="GO:0030980">
    <property type="term" value="P:alpha-glucan catabolic process"/>
    <property type="evidence" value="ECO:0007669"/>
    <property type="project" value="TreeGrafter"/>
</dbReference>
<dbReference type="SUPFAM" id="SSF51445">
    <property type="entry name" value="(Trans)glycosidases"/>
    <property type="match status" value="1"/>
</dbReference>
<feature type="domain" description="Glycosyl hydrolase family 13 catalytic" evidence="1">
    <location>
        <begin position="11"/>
        <end position="669"/>
    </location>
</feature>
<dbReference type="SMART" id="SM00642">
    <property type="entry name" value="Aamy"/>
    <property type="match status" value="1"/>
</dbReference>
<gene>
    <name evidence="3" type="ORF">BJ997_002005</name>
    <name evidence="2" type="ORF">GY21_10725</name>
</gene>
<dbReference type="InterPro" id="IPR012767">
    <property type="entry name" value="Trehalose_TreY"/>
</dbReference>
<dbReference type="eggNOG" id="COG3280">
    <property type="taxonomic scope" value="Bacteria"/>
</dbReference>
<evidence type="ECO:0000259" key="1">
    <source>
        <dbReference type="SMART" id="SM00642"/>
    </source>
</evidence>
<dbReference type="NCBIfam" id="TIGR02401">
    <property type="entry name" value="trehalose_TreY"/>
    <property type="match status" value="1"/>
</dbReference>
<dbReference type="PANTHER" id="PTHR10357">
    <property type="entry name" value="ALPHA-AMYLASE FAMILY MEMBER"/>
    <property type="match status" value="1"/>
</dbReference>
<protein>
    <submittedName>
        <fullName evidence="3">(1-&gt;4)-alpha-D-glucan 1-alpha-D-glucosylmutase</fullName>
        <ecNumber evidence="3">5.4.99.15</ecNumber>
    </submittedName>
    <submittedName>
        <fullName evidence="2">Maltooligosyl trehalose synthase</fullName>
    </submittedName>
</protein>
<dbReference type="Proteomes" id="UP000561726">
    <property type="component" value="Unassembled WGS sequence"/>
</dbReference>
<dbReference type="STRING" id="1001240.GY21_10725"/>
<dbReference type="PANTHER" id="PTHR10357:SF216">
    <property type="entry name" value="MALTOOLIGOSYL TREHALOSE SYNTHASE-RELATED"/>
    <property type="match status" value="1"/>
</dbReference>
<dbReference type="EC" id="5.4.99.15" evidence="3"/>
<reference evidence="2 4" key="1">
    <citation type="submission" date="2014-08" db="EMBL/GenBank/DDBJ databases">
        <authorList>
            <person name="Sisinthy S."/>
        </authorList>
    </citation>
    <scope>NUCLEOTIDE SEQUENCE [LARGE SCALE GENOMIC DNA]</scope>
    <source>
        <strain evidence="2 4">RuG17</strain>
    </source>
</reference>
<dbReference type="EMBL" id="JACHBQ010000001">
    <property type="protein sequence ID" value="MBB5641457.1"/>
    <property type="molecule type" value="Genomic_DNA"/>
</dbReference>
<dbReference type="RefSeq" id="WP_035836714.1">
    <property type="nucleotide sequence ID" value="NZ_JACHBQ010000001.1"/>
</dbReference>
<dbReference type="Gene3D" id="3.30.1590.10">
    <property type="entry name" value="Maltooligosyl trehalose synthase, domain 2"/>
    <property type="match status" value="1"/>
</dbReference>
<keyword evidence="4" id="KW-1185">Reference proteome</keyword>